<dbReference type="InterPro" id="IPR033121">
    <property type="entry name" value="PEPTIDASE_A1"/>
</dbReference>
<keyword evidence="3 10" id="KW-0732">Signal</keyword>
<evidence type="ECO:0000256" key="2">
    <source>
        <dbReference type="ARBA" id="ARBA00022670"/>
    </source>
</evidence>
<keyword evidence="13" id="KW-1185">Reference proteome</keyword>
<proteinExistence type="inferred from homology"/>
<evidence type="ECO:0000256" key="6">
    <source>
        <dbReference type="ARBA" id="ARBA00022801"/>
    </source>
</evidence>
<feature type="active site" evidence="9">
    <location>
        <position position="81"/>
    </location>
</feature>
<dbReference type="Pfam" id="PF14543">
    <property type="entry name" value="TAXi_N"/>
    <property type="match status" value="1"/>
</dbReference>
<dbReference type="AlphaFoldDB" id="A0AAD8H802"/>
<evidence type="ECO:0000256" key="8">
    <source>
        <dbReference type="ARBA" id="ARBA00077656"/>
    </source>
</evidence>
<evidence type="ECO:0000259" key="11">
    <source>
        <dbReference type="PROSITE" id="PS51767"/>
    </source>
</evidence>
<evidence type="ECO:0000256" key="5">
    <source>
        <dbReference type="ARBA" id="ARBA00022750"/>
    </source>
</evidence>
<dbReference type="GO" id="GO:0006508">
    <property type="term" value="P:proteolysis"/>
    <property type="evidence" value="ECO:0007669"/>
    <property type="project" value="UniProtKB-KW"/>
</dbReference>
<organism evidence="12 13">
    <name type="scientific">Heracleum sosnowskyi</name>
    <dbReference type="NCBI Taxonomy" id="360622"/>
    <lineage>
        <taxon>Eukaryota</taxon>
        <taxon>Viridiplantae</taxon>
        <taxon>Streptophyta</taxon>
        <taxon>Embryophyta</taxon>
        <taxon>Tracheophyta</taxon>
        <taxon>Spermatophyta</taxon>
        <taxon>Magnoliopsida</taxon>
        <taxon>eudicotyledons</taxon>
        <taxon>Gunneridae</taxon>
        <taxon>Pentapetalae</taxon>
        <taxon>asterids</taxon>
        <taxon>campanulids</taxon>
        <taxon>Apiales</taxon>
        <taxon>Apiaceae</taxon>
        <taxon>Apioideae</taxon>
        <taxon>apioid superclade</taxon>
        <taxon>Tordylieae</taxon>
        <taxon>Tordyliinae</taxon>
        <taxon>Heracleum</taxon>
    </lineage>
</organism>
<dbReference type="FunFam" id="2.40.70.10:FF:000027">
    <property type="entry name" value="Aspartic proteinase Asp1 isoform A"/>
    <property type="match status" value="1"/>
</dbReference>
<comment type="caution">
    <text evidence="12">The sequence shown here is derived from an EMBL/GenBank/DDBJ whole genome shotgun (WGS) entry which is preliminary data.</text>
</comment>
<feature type="signal peptide" evidence="10">
    <location>
        <begin position="1"/>
        <end position="32"/>
    </location>
</feature>
<comment type="similarity">
    <text evidence="1">Belongs to the peptidase A1 family.</text>
</comment>
<evidence type="ECO:0000313" key="13">
    <source>
        <dbReference type="Proteomes" id="UP001237642"/>
    </source>
</evidence>
<evidence type="ECO:0000256" key="4">
    <source>
        <dbReference type="ARBA" id="ARBA00022737"/>
    </source>
</evidence>
<evidence type="ECO:0000256" key="7">
    <source>
        <dbReference type="ARBA" id="ARBA00068871"/>
    </source>
</evidence>
<dbReference type="PANTHER" id="PTHR13683:SF227">
    <property type="entry name" value="EUKARYOTIC ASPARTYL PROTEASE FAMILY PROTEIN"/>
    <property type="match status" value="1"/>
</dbReference>
<feature type="active site" evidence="9">
    <location>
        <position position="280"/>
    </location>
</feature>
<accession>A0AAD8H802</accession>
<dbReference type="SUPFAM" id="SSF50630">
    <property type="entry name" value="Acid proteases"/>
    <property type="match status" value="1"/>
</dbReference>
<reference evidence="12" key="2">
    <citation type="submission" date="2023-05" db="EMBL/GenBank/DDBJ databases">
        <authorList>
            <person name="Schelkunov M.I."/>
        </authorList>
    </citation>
    <scope>NUCLEOTIDE SEQUENCE</scope>
    <source>
        <strain evidence="12">Hsosn_3</strain>
        <tissue evidence="12">Leaf</tissue>
    </source>
</reference>
<evidence type="ECO:0000256" key="9">
    <source>
        <dbReference type="PIRSR" id="PIRSR601461-1"/>
    </source>
</evidence>
<dbReference type="InterPro" id="IPR001461">
    <property type="entry name" value="Aspartic_peptidase_A1"/>
</dbReference>
<evidence type="ECO:0000256" key="10">
    <source>
        <dbReference type="SAM" id="SignalP"/>
    </source>
</evidence>
<dbReference type="Pfam" id="PF14541">
    <property type="entry name" value="TAXi_C"/>
    <property type="match status" value="1"/>
</dbReference>
<dbReference type="FunFam" id="2.40.70.10:FF:000015">
    <property type="entry name" value="Aspartyl protease family protein"/>
    <property type="match status" value="1"/>
</dbReference>
<evidence type="ECO:0000313" key="12">
    <source>
        <dbReference type="EMBL" id="KAK1361394.1"/>
    </source>
</evidence>
<keyword evidence="6" id="KW-0378">Hydrolase</keyword>
<feature type="domain" description="Peptidase A1" evidence="11">
    <location>
        <begin position="63"/>
        <end position="409"/>
    </location>
</feature>
<evidence type="ECO:0000256" key="3">
    <source>
        <dbReference type="ARBA" id="ARBA00022729"/>
    </source>
</evidence>
<feature type="chain" id="PRO_5041975815" description="Aspartic proteinase Asp1" evidence="10">
    <location>
        <begin position="33"/>
        <end position="442"/>
    </location>
</feature>
<evidence type="ECO:0000256" key="1">
    <source>
        <dbReference type="ARBA" id="ARBA00007447"/>
    </source>
</evidence>
<keyword evidence="2" id="KW-0645">Protease</keyword>
<keyword evidence="4" id="KW-0677">Repeat</keyword>
<keyword evidence="5" id="KW-0064">Aspartyl protease</keyword>
<sequence length="442" mass="47742">MAKTKLNMMMSLVPFFYTLLLTLTTLLQPISAASNHPSRFANKHKASSIIFPVIGNVYPKGYFHVTIKIGHPAKAYFLDIDTGSDLTWLQCDAPCTKCTPAPHTPYKPNKDLVRCKDPLCASLQSPENQPCETPEEQCDYEVAYADHGSSMGVLVKDLVSLAFANGSVLSPRLAFGCGYNQEVADSVHPPYTDGVLGLGKGKSSIVGQIFNLGLTRNVVGHCLSGHGGGFLFLGEDLLPSGVIWVPMSSKSMGNHYSLGNAELLFGGKATGVKGLTMVFDSGSTYTYFSSPAYKAVLSLIKKELNGKNLNDARDDKSLPVCWKGPKPFGSIGDVSNLFKPLALTFTKSKSAQLQMPPEAYLIVTDQGNVCLGIMDGSEVGLGDFSIIGDISLQDKIVIFDNEKLRIGWAPANCERLPKSVEHEASDLFMQSYGVDSGILQDY</sequence>
<name>A0AAD8H802_9APIA</name>
<dbReference type="PANTHER" id="PTHR13683">
    <property type="entry name" value="ASPARTYL PROTEASES"/>
    <property type="match status" value="1"/>
</dbReference>
<dbReference type="GO" id="GO:0004190">
    <property type="term" value="F:aspartic-type endopeptidase activity"/>
    <property type="evidence" value="ECO:0007669"/>
    <property type="project" value="UniProtKB-KW"/>
</dbReference>
<dbReference type="EMBL" id="JAUIZM010000010">
    <property type="protein sequence ID" value="KAK1361394.1"/>
    <property type="molecule type" value="Genomic_DNA"/>
</dbReference>
<dbReference type="PRINTS" id="PR00792">
    <property type="entry name" value="PEPSIN"/>
</dbReference>
<dbReference type="InterPro" id="IPR032861">
    <property type="entry name" value="TAXi_N"/>
</dbReference>
<dbReference type="InterPro" id="IPR021109">
    <property type="entry name" value="Peptidase_aspartic_dom_sf"/>
</dbReference>
<protein>
    <recommendedName>
        <fullName evidence="7">Aspartic proteinase Asp1</fullName>
    </recommendedName>
    <alternativeName>
        <fullName evidence="8">Nucellin-like protein</fullName>
    </alternativeName>
</protein>
<dbReference type="Gene3D" id="2.40.70.10">
    <property type="entry name" value="Acid Proteases"/>
    <property type="match status" value="2"/>
</dbReference>
<gene>
    <name evidence="12" type="ORF">POM88_045868</name>
</gene>
<dbReference type="InterPro" id="IPR032799">
    <property type="entry name" value="TAXi_C"/>
</dbReference>
<dbReference type="Proteomes" id="UP001237642">
    <property type="component" value="Unassembled WGS sequence"/>
</dbReference>
<dbReference type="PROSITE" id="PS51767">
    <property type="entry name" value="PEPTIDASE_A1"/>
    <property type="match status" value="1"/>
</dbReference>
<reference evidence="12" key="1">
    <citation type="submission" date="2023-02" db="EMBL/GenBank/DDBJ databases">
        <title>Genome of toxic invasive species Heracleum sosnowskyi carries increased number of genes despite the absence of recent whole-genome duplications.</title>
        <authorList>
            <person name="Schelkunov M."/>
            <person name="Shtratnikova V."/>
            <person name="Makarenko M."/>
            <person name="Klepikova A."/>
            <person name="Omelchenko D."/>
            <person name="Novikova G."/>
            <person name="Obukhova E."/>
            <person name="Bogdanov V."/>
            <person name="Penin A."/>
            <person name="Logacheva M."/>
        </authorList>
    </citation>
    <scope>NUCLEOTIDE SEQUENCE</scope>
    <source>
        <strain evidence="12">Hsosn_3</strain>
        <tissue evidence="12">Leaf</tissue>
    </source>
</reference>